<accession>A0A0C9SNI3</accession>
<keyword evidence="2" id="KW-0677">Repeat</keyword>
<evidence type="ECO:0000259" key="4">
    <source>
        <dbReference type="Pfam" id="PF11916"/>
    </source>
</evidence>
<evidence type="ECO:0000313" key="5">
    <source>
        <dbReference type="EMBL" id="KIJ07974.1"/>
    </source>
</evidence>
<sequence length="82" mass="9438">MGRTFAEILEKEEDLEFASDIVQKLNTILVTSPELAEFRKRLKSLETRVGNFYPQAYQMMMYACFSARWTSALHDALSLVVS</sequence>
<dbReference type="GO" id="GO:0070772">
    <property type="term" value="C:PAS complex"/>
    <property type="evidence" value="ECO:0007669"/>
    <property type="project" value="InterPro"/>
</dbReference>
<dbReference type="GO" id="GO:0006661">
    <property type="term" value="P:phosphatidylinositol biosynthetic process"/>
    <property type="evidence" value="ECO:0007669"/>
    <property type="project" value="InterPro"/>
</dbReference>
<dbReference type="Pfam" id="PF11916">
    <property type="entry name" value="Vac14_Fig4_bd"/>
    <property type="match status" value="1"/>
</dbReference>
<protein>
    <recommendedName>
        <fullName evidence="4">Vacuolar protein 14 C-terminal Fig4-binding domain-containing protein</fullName>
    </recommendedName>
</protein>
<organism evidence="5 6">
    <name type="scientific">Paxillus involutus ATCC 200175</name>
    <dbReference type="NCBI Taxonomy" id="664439"/>
    <lineage>
        <taxon>Eukaryota</taxon>
        <taxon>Fungi</taxon>
        <taxon>Dikarya</taxon>
        <taxon>Basidiomycota</taxon>
        <taxon>Agaricomycotina</taxon>
        <taxon>Agaricomycetes</taxon>
        <taxon>Agaricomycetidae</taxon>
        <taxon>Boletales</taxon>
        <taxon>Paxilineae</taxon>
        <taxon>Paxillaceae</taxon>
        <taxon>Paxillus</taxon>
    </lineage>
</organism>
<dbReference type="GO" id="GO:0010008">
    <property type="term" value="C:endosome membrane"/>
    <property type="evidence" value="ECO:0007669"/>
    <property type="project" value="TreeGrafter"/>
</dbReference>
<dbReference type="InterPro" id="IPR021841">
    <property type="entry name" value="VAC14_Fig4p-bd"/>
</dbReference>
<proteinExistence type="predicted"/>
<dbReference type="OrthoDB" id="5574975at2759"/>
<dbReference type="EMBL" id="KN819734">
    <property type="protein sequence ID" value="KIJ07974.1"/>
    <property type="molecule type" value="Genomic_DNA"/>
</dbReference>
<dbReference type="HOGENOM" id="CLU_2558933_0_0_1"/>
<reference evidence="6" key="2">
    <citation type="submission" date="2015-01" db="EMBL/GenBank/DDBJ databases">
        <title>Evolutionary Origins and Diversification of the Mycorrhizal Mutualists.</title>
        <authorList>
            <consortium name="DOE Joint Genome Institute"/>
            <consortium name="Mycorrhizal Genomics Consortium"/>
            <person name="Kohler A."/>
            <person name="Kuo A."/>
            <person name="Nagy L.G."/>
            <person name="Floudas D."/>
            <person name="Copeland A."/>
            <person name="Barry K.W."/>
            <person name="Cichocki N."/>
            <person name="Veneault-Fourrey C."/>
            <person name="LaButti K."/>
            <person name="Lindquist E.A."/>
            <person name="Lipzen A."/>
            <person name="Lundell T."/>
            <person name="Morin E."/>
            <person name="Murat C."/>
            <person name="Riley R."/>
            <person name="Ohm R."/>
            <person name="Sun H."/>
            <person name="Tunlid A."/>
            <person name="Henrissat B."/>
            <person name="Grigoriev I.V."/>
            <person name="Hibbett D.S."/>
            <person name="Martin F."/>
        </authorList>
    </citation>
    <scope>NUCLEOTIDE SEQUENCE [LARGE SCALE GENOMIC DNA]</scope>
    <source>
        <strain evidence="6">ATCC 200175</strain>
    </source>
</reference>
<dbReference type="AlphaFoldDB" id="A0A0C9SNI3"/>
<dbReference type="PANTHER" id="PTHR16023:SF0">
    <property type="entry name" value="PROTEIN VAC14 HOMOLOG"/>
    <property type="match status" value="1"/>
</dbReference>
<feature type="domain" description="Vacuolar protein 14 C-terminal Fig4-binding" evidence="4">
    <location>
        <begin position="3"/>
        <end position="73"/>
    </location>
</feature>
<evidence type="ECO:0000313" key="6">
    <source>
        <dbReference type="Proteomes" id="UP000053647"/>
    </source>
</evidence>
<dbReference type="PANTHER" id="PTHR16023">
    <property type="entry name" value="TAX1 BINDING PROTEIN-RELATED"/>
    <property type="match status" value="1"/>
</dbReference>
<dbReference type="InterPro" id="IPR026825">
    <property type="entry name" value="Vac14"/>
</dbReference>
<keyword evidence="6" id="KW-1185">Reference proteome</keyword>
<name>A0A0C9SNI3_PAXIN</name>
<keyword evidence="3" id="KW-0472">Membrane</keyword>
<evidence type="ECO:0000256" key="1">
    <source>
        <dbReference type="ARBA" id="ARBA00004308"/>
    </source>
</evidence>
<gene>
    <name evidence="5" type="ORF">PAXINDRAFT_102732</name>
</gene>
<dbReference type="Proteomes" id="UP000053647">
    <property type="component" value="Unassembled WGS sequence"/>
</dbReference>
<comment type="subcellular location">
    <subcellularLocation>
        <location evidence="1">Endomembrane system</location>
    </subcellularLocation>
</comment>
<dbReference type="GO" id="GO:0000329">
    <property type="term" value="C:fungal-type vacuole membrane"/>
    <property type="evidence" value="ECO:0007669"/>
    <property type="project" value="TreeGrafter"/>
</dbReference>
<evidence type="ECO:0000256" key="2">
    <source>
        <dbReference type="ARBA" id="ARBA00022737"/>
    </source>
</evidence>
<evidence type="ECO:0000256" key="3">
    <source>
        <dbReference type="ARBA" id="ARBA00023136"/>
    </source>
</evidence>
<reference evidence="5 6" key="1">
    <citation type="submission" date="2014-06" db="EMBL/GenBank/DDBJ databases">
        <authorList>
            <consortium name="DOE Joint Genome Institute"/>
            <person name="Kuo A."/>
            <person name="Kohler A."/>
            <person name="Nagy L.G."/>
            <person name="Floudas D."/>
            <person name="Copeland A."/>
            <person name="Barry K.W."/>
            <person name="Cichocki N."/>
            <person name="Veneault-Fourrey C."/>
            <person name="LaButti K."/>
            <person name="Lindquist E.A."/>
            <person name="Lipzen A."/>
            <person name="Lundell T."/>
            <person name="Morin E."/>
            <person name="Murat C."/>
            <person name="Sun H."/>
            <person name="Tunlid A."/>
            <person name="Henrissat B."/>
            <person name="Grigoriev I.V."/>
            <person name="Hibbett D.S."/>
            <person name="Martin F."/>
            <person name="Nordberg H.P."/>
            <person name="Cantor M.N."/>
            <person name="Hua S.X."/>
        </authorList>
    </citation>
    <scope>NUCLEOTIDE SEQUENCE [LARGE SCALE GENOMIC DNA]</scope>
    <source>
        <strain evidence="5 6">ATCC 200175</strain>
    </source>
</reference>